<reference evidence="1 2" key="1">
    <citation type="submission" date="2023-01" db="EMBL/GenBank/DDBJ databases">
        <title>Minimal conservation of predation-associated metabolite biosynthetic gene clusters underscores biosynthetic potential of Myxococcota including descriptions for ten novel species: Archangium lansinium sp. nov., Myxococcus landrumus sp. nov., Nannocystis bai.</title>
        <authorList>
            <person name="Ahearne A."/>
            <person name="Stevens C."/>
            <person name="Dowd S."/>
        </authorList>
    </citation>
    <scope>NUCLEOTIDE SEQUENCE [LARGE SCALE GENOMIC DNA]</scope>
    <source>
        <strain evidence="1 2">WIWO2</strain>
    </source>
</reference>
<gene>
    <name evidence="1" type="ORF">POL72_24780</name>
</gene>
<dbReference type="PANTHER" id="PTHR28181">
    <property type="entry name" value="UPF0655 PROTEIN YCR015C"/>
    <property type="match status" value="1"/>
</dbReference>
<sequence length="250" mass="27035">MARAGQGSAAVASGVAACKSAVVLILCDFDGTITRDDLTNRIWDAHLGYDWRQVLLAPAVGGQLTPFELLRRGYADVDRPAAELLDELRPHAELRSGFEDLLALCAHRAWVFHVISHGLPFYIREFLPPGTAFSCFDAVFDGRWRVTVPEAVPLGPGEDFKIRVLDQLKAATGETSTVYIGDGRLDYPAARCCDHVFAVRDSALDVLCAREGIPYTPFDSFAEICAALEGRGTPDGERARRAAGATPTAG</sequence>
<protein>
    <submittedName>
        <fullName evidence="1">HAD-IB family phosphatase</fullName>
    </submittedName>
</protein>
<dbReference type="InterPro" id="IPR036412">
    <property type="entry name" value="HAD-like_sf"/>
</dbReference>
<evidence type="ECO:0000313" key="1">
    <source>
        <dbReference type="EMBL" id="MDC0680977.1"/>
    </source>
</evidence>
<dbReference type="PANTHER" id="PTHR28181:SF2">
    <property type="entry name" value="PHOSPHORIC MONOESTER HYDROLASE"/>
    <property type="match status" value="1"/>
</dbReference>
<dbReference type="Pfam" id="PF12710">
    <property type="entry name" value="HAD"/>
    <property type="match status" value="1"/>
</dbReference>
<evidence type="ECO:0000313" key="2">
    <source>
        <dbReference type="Proteomes" id="UP001217485"/>
    </source>
</evidence>
<accession>A0ABT5C741</accession>
<keyword evidence="2" id="KW-1185">Reference proteome</keyword>
<comment type="caution">
    <text evidence="1">The sequence shown here is derived from an EMBL/GenBank/DDBJ whole genome shotgun (WGS) entry which is preliminary data.</text>
</comment>
<dbReference type="SUPFAM" id="SSF56784">
    <property type="entry name" value="HAD-like"/>
    <property type="match status" value="1"/>
</dbReference>
<dbReference type="EMBL" id="JAQNDK010000003">
    <property type="protein sequence ID" value="MDC0680977.1"/>
    <property type="molecule type" value="Genomic_DNA"/>
</dbReference>
<dbReference type="PROSITE" id="PS51257">
    <property type="entry name" value="PROKAR_LIPOPROTEIN"/>
    <property type="match status" value="1"/>
</dbReference>
<dbReference type="RefSeq" id="WP_272098030.1">
    <property type="nucleotide sequence ID" value="NZ_JAQNDK010000003.1"/>
</dbReference>
<dbReference type="Gene3D" id="3.90.1470.20">
    <property type="match status" value="1"/>
</dbReference>
<dbReference type="Proteomes" id="UP001217485">
    <property type="component" value="Unassembled WGS sequence"/>
</dbReference>
<name>A0ABT5C741_9BACT</name>
<dbReference type="Gene3D" id="3.40.50.1000">
    <property type="entry name" value="HAD superfamily/HAD-like"/>
    <property type="match status" value="1"/>
</dbReference>
<dbReference type="NCBIfam" id="TIGR01488">
    <property type="entry name" value="HAD-SF-IB"/>
    <property type="match status" value="1"/>
</dbReference>
<organism evidence="1 2">
    <name type="scientific">Sorangium atrum</name>
    <dbReference type="NCBI Taxonomy" id="2995308"/>
    <lineage>
        <taxon>Bacteria</taxon>
        <taxon>Pseudomonadati</taxon>
        <taxon>Myxococcota</taxon>
        <taxon>Polyangia</taxon>
        <taxon>Polyangiales</taxon>
        <taxon>Polyangiaceae</taxon>
        <taxon>Sorangium</taxon>
    </lineage>
</organism>
<dbReference type="InterPro" id="IPR050849">
    <property type="entry name" value="HAD-like_hydrolase_phosphatase"/>
</dbReference>
<proteinExistence type="predicted"/>
<dbReference type="InterPro" id="IPR023214">
    <property type="entry name" value="HAD_sf"/>
</dbReference>